<dbReference type="InterPro" id="IPR044618">
    <property type="entry name" value="NdhT-like"/>
</dbReference>
<protein>
    <submittedName>
        <fullName evidence="8">NAD(P)H-quinone oxidoreductase subunit T, chloroplastic</fullName>
    </submittedName>
</protein>
<dbReference type="PANTHER" id="PTHR45283:SF1">
    <property type="entry name" value="NAD(P)H-QUINONE OXIDOREDUCTASE SUBUNIT T, CHLOROPLASTIC"/>
    <property type="match status" value="1"/>
</dbReference>
<dbReference type="InterPro" id="IPR036869">
    <property type="entry name" value="J_dom_sf"/>
</dbReference>
<dbReference type="PROSITE" id="PS00636">
    <property type="entry name" value="DNAJ_1"/>
    <property type="match status" value="1"/>
</dbReference>
<dbReference type="CDD" id="cd06257">
    <property type="entry name" value="DnaJ"/>
    <property type="match status" value="1"/>
</dbReference>
<gene>
    <name evidence="8" type="ORF">ACMD2_05953</name>
</gene>
<dbReference type="Gene3D" id="1.10.287.110">
    <property type="entry name" value="DnaJ domain"/>
    <property type="match status" value="1"/>
</dbReference>
<evidence type="ECO:0000313" key="9">
    <source>
        <dbReference type="Proteomes" id="UP000092600"/>
    </source>
</evidence>
<proteinExistence type="predicted"/>
<dbReference type="PROSITE" id="PS50076">
    <property type="entry name" value="DNAJ_2"/>
    <property type="match status" value="1"/>
</dbReference>
<organism evidence="8 9">
    <name type="scientific">Ananas comosus</name>
    <name type="common">Pineapple</name>
    <name type="synonym">Ananas ananas</name>
    <dbReference type="NCBI Taxonomy" id="4615"/>
    <lineage>
        <taxon>Eukaryota</taxon>
        <taxon>Viridiplantae</taxon>
        <taxon>Streptophyta</taxon>
        <taxon>Embryophyta</taxon>
        <taxon>Tracheophyta</taxon>
        <taxon>Spermatophyta</taxon>
        <taxon>Magnoliopsida</taxon>
        <taxon>Liliopsida</taxon>
        <taxon>Poales</taxon>
        <taxon>Bromeliaceae</taxon>
        <taxon>Bromelioideae</taxon>
        <taxon>Ananas</taxon>
    </lineage>
</organism>
<feature type="domain" description="J" evidence="7">
    <location>
        <begin position="106"/>
        <end position="172"/>
    </location>
</feature>
<name>A0A199UGA2_ANACO</name>
<evidence type="ECO:0000256" key="1">
    <source>
        <dbReference type="ARBA" id="ARBA00004167"/>
    </source>
</evidence>
<dbReference type="SUPFAM" id="SSF46565">
    <property type="entry name" value="Chaperone J-domain"/>
    <property type="match status" value="1"/>
</dbReference>
<evidence type="ECO:0000256" key="6">
    <source>
        <dbReference type="SAM" id="Phobius"/>
    </source>
</evidence>
<dbReference type="PANTHER" id="PTHR45283">
    <property type="entry name" value="NAD(P)H-QUINONE OXIDOREDUCTASE SUBUNIT T, CHLOROPLASTIC"/>
    <property type="match status" value="1"/>
</dbReference>
<evidence type="ECO:0000313" key="8">
    <source>
        <dbReference type="EMBL" id="OAY63769.1"/>
    </source>
</evidence>
<dbReference type="SMART" id="SM00271">
    <property type="entry name" value="DnaJ"/>
    <property type="match status" value="1"/>
</dbReference>
<dbReference type="InterPro" id="IPR001623">
    <property type="entry name" value="DnaJ_domain"/>
</dbReference>
<feature type="transmembrane region" description="Helical" evidence="6">
    <location>
        <begin position="222"/>
        <end position="243"/>
    </location>
</feature>
<dbReference type="EMBL" id="LSRQ01008314">
    <property type="protein sequence ID" value="OAY63769.1"/>
    <property type="molecule type" value="Genomic_DNA"/>
</dbReference>
<dbReference type="AlphaFoldDB" id="A0A199UGA2"/>
<evidence type="ECO:0000256" key="5">
    <source>
        <dbReference type="ARBA" id="ARBA00023186"/>
    </source>
</evidence>
<dbReference type="GO" id="GO:0016020">
    <property type="term" value="C:membrane"/>
    <property type="evidence" value="ECO:0007669"/>
    <property type="project" value="UniProtKB-SubCell"/>
</dbReference>
<evidence type="ECO:0000259" key="7">
    <source>
        <dbReference type="PROSITE" id="PS50076"/>
    </source>
</evidence>
<keyword evidence="5" id="KW-0143">Chaperone</keyword>
<sequence>MASTASRPFSPPLLCGGSAYRRRSCRCDFRAVAASDTSTGEEPATRERRKPRVDTRIHWSNPDEGWIGGKKSKTEADVQDKKDEYVGGKFADLISRSTESHYQLKLLLRFLGVLPKADSEEIKAAYRRLSKEYHPDTTTLPLKTASEKFIRLREAYNVLSNDGSRRFYDWTLAQEAESRRMQQMRAKLEDPYMQDLRNWESVPDTVDRLGGKNMKLSDQAMTALTIDVAIVLFSICCIIYVVVFKEPY</sequence>
<dbReference type="PRINTS" id="PR00625">
    <property type="entry name" value="JDOMAIN"/>
</dbReference>
<dbReference type="Pfam" id="PF00226">
    <property type="entry name" value="DnaJ"/>
    <property type="match status" value="1"/>
</dbReference>
<dbReference type="FunFam" id="1.10.287.110:FF:000087">
    <property type="entry name" value="DnaJ homolog subfamily C member 4"/>
    <property type="match status" value="1"/>
</dbReference>
<evidence type="ECO:0000256" key="2">
    <source>
        <dbReference type="ARBA" id="ARBA00022692"/>
    </source>
</evidence>
<evidence type="ECO:0000256" key="3">
    <source>
        <dbReference type="ARBA" id="ARBA00022989"/>
    </source>
</evidence>
<keyword evidence="2 6" id="KW-0812">Transmembrane</keyword>
<dbReference type="InterPro" id="IPR018253">
    <property type="entry name" value="DnaJ_domain_CS"/>
</dbReference>
<comment type="subcellular location">
    <subcellularLocation>
        <location evidence="1">Membrane</location>
        <topology evidence="1">Single-pass membrane protein</topology>
    </subcellularLocation>
</comment>
<keyword evidence="3 6" id="KW-1133">Transmembrane helix</keyword>
<comment type="caution">
    <text evidence="8">The sequence shown here is derived from an EMBL/GenBank/DDBJ whole genome shotgun (WGS) entry which is preliminary data.</text>
</comment>
<accession>A0A199UGA2</accession>
<dbReference type="GO" id="GO:0005783">
    <property type="term" value="C:endoplasmic reticulum"/>
    <property type="evidence" value="ECO:0007669"/>
    <property type="project" value="UniProtKB-ARBA"/>
</dbReference>
<dbReference type="Proteomes" id="UP000092600">
    <property type="component" value="Unassembled WGS sequence"/>
</dbReference>
<reference evidence="8 9" key="1">
    <citation type="journal article" date="2016" name="DNA Res.">
        <title>The draft genome of MD-2 pineapple using hybrid error correction of long reads.</title>
        <authorList>
            <person name="Redwan R.M."/>
            <person name="Saidin A."/>
            <person name="Kumar S.V."/>
        </authorList>
    </citation>
    <scope>NUCLEOTIDE SEQUENCE [LARGE SCALE GENOMIC DNA]</scope>
    <source>
        <strain evidence="9">cv. MD2</strain>
        <tissue evidence="8">Leaf</tissue>
    </source>
</reference>
<dbReference type="STRING" id="4615.A0A199UGA2"/>
<keyword evidence="4 6" id="KW-0472">Membrane</keyword>
<evidence type="ECO:0000256" key="4">
    <source>
        <dbReference type="ARBA" id="ARBA00023136"/>
    </source>
</evidence>